<reference evidence="1 2" key="1">
    <citation type="journal article" date="2018" name="Genome Announc.">
        <title>Complete genomes of two Megasphaera elsdenii strains, NCIMB 702410 and ATCC 25940.</title>
        <authorList>
            <person name="Hatmaker E.A."/>
            <person name="O'Dell K."/>
            <person name="Riley L.A."/>
            <person name="Klingeman D.M."/>
            <person name="Guss A.M."/>
        </authorList>
    </citation>
    <scope>NUCLEOTIDE SEQUENCE [LARGE SCALE GENOMIC DNA]</scope>
    <source>
        <strain evidence="1 2">NCIMB702410</strain>
    </source>
</reference>
<accession>A0A2S0M4L8</accession>
<name>A0A2S0M4L8_MEGEL</name>
<dbReference type="AlphaFoldDB" id="A0A2S0M4L8"/>
<dbReference type="EMBL" id="CP027569">
    <property type="protein sequence ID" value="AVO26393.1"/>
    <property type="molecule type" value="Genomic_DNA"/>
</dbReference>
<organism evidence="1 2">
    <name type="scientific">Megasphaera elsdenii</name>
    <dbReference type="NCBI Taxonomy" id="907"/>
    <lineage>
        <taxon>Bacteria</taxon>
        <taxon>Bacillati</taxon>
        <taxon>Bacillota</taxon>
        <taxon>Negativicutes</taxon>
        <taxon>Veillonellales</taxon>
        <taxon>Veillonellaceae</taxon>
        <taxon>Megasphaera</taxon>
    </lineage>
</organism>
<protein>
    <submittedName>
        <fullName evidence="1">Uncharacterized protein</fullName>
    </submittedName>
</protein>
<gene>
    <name evidence="1" type="ORF">C6Y28_01435</name>
</gene>
<evidence type="ECO:0000313" key="2">
    <source>
        <dbReference type="Proteomes" id="UP000238358"/>
    </source>
</evidence>
<sequence>MKKSQPIYGRYDRAQKKIIILNEHELIRDATRCLFKQRTGKNNSRGLAALKAMFVRGHHK</sequence>
<dbReference type="Proteomes" id="UP000238358">
    <property type="component" value="Chromosome"/>
</dbReference>
<proteinExistence type="predicted"/>
<evidence type="ECO:0000313" key="1">
    <source>
        <dbReference type="EMBL" id="AVO26393.1"/>
    </source>
</evidence>